<organism evidence="3 4">
    <name type="scientific">Salinisphaera orenii MK-B5</name>
    <dbReference type="NCBI Taxonomy" id="856730"/>
    <lineage>
        <taxon>Bacteria</taxon>
        <taxon>Pseudomonadati</taxon>
        <taxon>Pseudomonadota</taxon>
        <taxon>Gammaproteobacteria</taxon>
        <taxon>Salinisphaerales</taxon>
        <taxon>Salinisphaeraceae</taxon>
        <taxon>Salinisphaera</taxon>
    </lineage>
</organism>
<dbReference type="SUPFAM" id="SSF52540">
    <property type="entry name" value="P-loop containing nucleoside triphosphate hydrolases"/>
    <property type="match status" value="1"/>
</dbReference>
<dbReference type="GO" id="GO:0016887">
    <property type="term" value="F:ATP hydrolysis activity"/>
    <property type="evidence" value="ECO:0007669"/>
    <property type="project" value="InterPro"/>
</dbReference>
<dbReference type="Proteomes" id="UP000283993">
    <property type="component" value="Unassembled WGS sequence"/>
</dbReference>
<dbReference type="InterPro" id="IPR050764">
    <property type="entry name" value="CbbQ/NirQ/NorQ/GpvN"/>
</dbReference>
<feature type="domain" description="AAA+ ATPase" evidence="2">
    <location>
        <begin position="50"/>
        <end position="229"/>
    </location>
</feature>
<evidence type="ECO:0000313" key="4">
    <source>
        <dbReference type="Proteomes" id="UP000283993"/>
    </source>
</evidence>
<dbReference type="InterPro" id="IPR011704">
    <property type="entry name" value="ATPase_dyneun-rel_AAA"/>
</dbReference>
<proteinExistence type="predicted"/>
<sequence>MFTGAHVTENPAPKLSDPTTSVEHVRAALERHAYIGSSRIATVVHLAMQLQKPVLVEGPPGVGKTELARTTAAMLDLPLIRLQCHEGLDEAKALYEWKYGKQLLYIQMLREQLDDVLDGARGLAESVERLHRHDDIFFSEAFVEPRPLLQALREPDGSVLLIDEIDKADEAFESLLLELLADYQVTLPEIGTIAAAGPPPLVFLTSNNTREVSDALKRRCLHLYIPFPDAALEAQIIRARVPEIPAALRGELVAFVQALREMDLRKLPAISETIDWARTLLLLHVDALDADWVRETLNVILKFQDDIERVEPQLPALMRRAAGGR</sequence>
<dbReference type="SMART" id="SM00382">
    <property type="entry name" value="AAA"/>
    <property type="match status" value="1"/>
</dbReference>
<feature type="region of interest" description="Disordered" evidence="1">
    <location>
        <begin position="1"/>
        <end position="20"/>
    </location>
</feature>
<dbReference type="PANTHER" id="PTHR42759">
    <property type="entry name" value="MOXR FAMILY PROTEIN"/>
    <property type="match status" value="1"/>
</dbReference>
<comment type="caution">
    <text evidence="3">The sequence shown here is derived from an EMBL/GenBank/DDBJ whole genome shotgun (WGS) entry which is preliminary data.</text>
</comment>
<keyword evidence="4" id="KW-1185">Reference proteome</keyword>
<dbReference type="EMBL" id="AYKH01000043">
    <property type="protein sequence ID" value="ROO24284.1"/>
    <property type="molecule type" value="Genomic_DNA"/>
</dbReference>
<dbReference type="Pfam" id="PF07728">
    <property type="entry name" value="AAA_5"/>
    <property type="match status" value="1"/>
</dbReference>
<dbReference type="InterPro" id="IPR027417">
    <property type="entry name" value="P-loop_NTPase"/>
</dbReference>
<dbReference type="PANTHER" id="PTHR42759:SF1">
    <property type="entry name" value="MAGNESIUM-CHELATASE SUBUNIT CHLD"/>
    <property type="match status" value="1"/>
</dbReference>
<evidence type="ECO:0000259" key="2">
    <source>
        <dbReference type="SMART" id="SM00382"/>
    </source>
</evidence>
<dbReference type="Gene3D" id="3.40.50.300">
    <property type="entry name" value="P-loop containing nucleotide triphosphate hydrolases"/>
    <property type="match status" value="1"/>
</dbReference>
<name>A0A423PFC4_9GAMM</name>
<gene>
    <name evidence="3" type="ORF">SAOR_15990</name>
</gene>
<evidence type="ECO:0000313" key="3">
    <source>
        <dbReference type="EMBL" id="ROO24284.1"/>
    </source>
</evidence>
<reference evidence="3 4" key="1">
    <citation type="submission" date="2013-10" db="EMBL/GenBank/DDBJ databases">
        <title>Salinisphaera orenii MK-B5 Genome Sequencing.</title>
        <authorList>
            <person name="Lai Q."/>
            <person name="Li C."/>
            <person name="Shao Z."/>
        </authorList>
    </citation>
    <scope>NUCLEOTIDE SEQUENCE [LARGE SCALE GENOMIC DNA]</scope>
    <source>
        <strain evidence="3 4">MK-B5</strain>
    </source>
</reference>
<dbReference type="InterPro" id="IPR003593">
    <property type="entry name" value="AAA+_ATPase"/>
</dbReference>
<protein>
    <submittedName>
        <fullName evidence="3">ATPase</fullName>
    </submittedName>
</protein>
<dbReference type="GO" id="GO:0005524">
    <property type="term" value="F:ATP binding"/>
    <property type="evidence" value="ECO:0007669"/>
    <property type="project" value="InterPro"/>
</dbReference>
<evidence type="ECO:0000256" key="1">
    <source>
        <dbReference type="SAM" id="MobiDB-lite"/>
    </source>
</evidence>
<accession>A0A423PFC4</accession>
<dbReference type="AlphaFoldDB" id="A0A423PFC4"/>